<name>A0A7V8FK91_STEMA</name>
<dbReference type="AlphaFoldDB" id="A0A7V8FK91"/>
<sequence>MTLEEALRGAMHWQGLATLLSGNLFSQGRGGSWSFGDITTDYLYFGAVPLALWLAWGGGVMRGQPRATRLALAVLLITTLVALGGATPPVRLALQLVAGS</sequence>
<comment type="caution">
    <text evidence="2">The sequence shown here is derived from an EMBL/GenBank/DDBJ whole genome shotgun (WGS) entry which is preliminary data.</text>
</comment>
<gene>
    <name evidence="2" type="ORF">GAK31_00926</name>
</gene>
<keyword evidence="1" id="KW-0472">Membrane</keyword>
<accession>A0A7V8FK91</accession>
<protein>
    <submittedName>
        <fullName evidence="2">Uncharacterized protein</fullName>
    </submittedName>
</protein>
<reference evidence="3" key="1">
    <citation type="journal article" date="2020" name="MBio">
        <title>Horizontal gene transfer to a defensive symbiont with a reduced genome amongst a multipartite beetle microbiome.</title>
        <authorList>
            <person name="Waterworth S.C."/>
            <person name="Florez L.V."/>
            <person name="Rees E.R."/>
            <person name="Hertweck C."/>
            <person name="Kaltenpoth M."/>
            <person name="Kwan J.C."/>
        </authorList>
    </citation>
    <scope>NUCLEOTIDE SEQUENCE [LARGE SCALE GENOMIC DNA]</scope>
</reference>
<keyword evidence="1" id="KW-1133">Transmembrane helix</keyword>
<organism evidence="2 3">
    <name type="scientific">Stenotrophomonas maltophilia</name>
    <name type="common">Pseudomonas maltophilia</name>
    <name type="synonym">Xanthomonas maltophilia</name>
    <dbReference type="NCBI Taxonomy" id="40324"/>
    <lineage>
        <taxon>Bacteria</taxon>
        <taxon>Pseudomonadati</taxon>
        <taxon>Pseudomonadota</taxon>
        <taxon>Gammaproteobacteria</taxon>
        <taxon>Lysobacterales</taxon>
        <taxon>Lysobacteraceae</taxon>
        <taxon>Stenotrophomonas</taxon>
        <taxon>Stenotrophomonas maltophilia group</taxon>
    </lineage>
</organism>
<evidence type="ECO:0000256" key="1">
    <source>
        <dbReference type="SAM" id="Phobius"/>
    </source>
</evidence>
<keyword evidence="1" id="KW-0812">Transmembrane</keyword>
<feature type="transmembrane region" description="Helical" evidence="1">
    <location>
        <begin position="67"/>
        <end position="86"/>
    </location>
</feature>
<proteinExistence type="predicted"/>
<feature type="transmembrane region" description="Helical" evidence="1">
    <location>
        <begin position="42"/>
        <end position="60"/>
    </location>
</feature>
<dbReference type="EMBL" id="WNDS01000001">
    <property type="protein sequence ID" value="KAF1017658.1"/>
    <property type="molecule type" value="Genomic_DNA"/>
</dbReference>
<evidence type="ECO:0000313" key="2">
    <source>
        <dbReference type="EMBL" id="KAF1017658.1"/>
    </source>
</evidence>
<evidence type="ECO:0000313" key="3">
    <source>
        <dbReference type="Proteomes" id="UP000487117"/>
    </source>
</evidence>
<dbReference type="Proteomes" id="UP000487117">
    <property type="component" value="Unassembled WGS sequence"/>
</dbReference>